<proteinExistence type="predicted"/>
<evidence type="ECO:0000313" key="2">
    <source>
        <dbReference type="Proteomes" id="UP001276150"/>
    </source>
</evidence>
<accession>A0ABU4DUF7</accession>
<evidence type="ECO:0000313" key="1">
    <source>
        <dbReference type="EMBL" id="MDV6375607.1"/>
    </source>
</evidence>
<reference evidence="1 2" key="1">
    <citation type="submission" date="2022-11" db="EMBL/GenBank/DDBJ databases">
        <title>Deinococcus ZS9-10, Low Temperature and Draught-tolerating, UV-resistant Bacteria from Continental Antarctica.</title>
        <authorList>
            <person name="Cheng L."/>
        </authorList>
    </citation>
    <scope>NUCLEOTIDE SEQUENCE [LARGE SCALE GENOMIC DNA]</scope>
    <source>
        <strain evidence="1 2">ZS9-10</strain>
    </source>
</reference>
<organism evidence="1 2">
    <name type="scientific">Deinococcus arenicola</name>
    <dbReference type="NCBI Taxonomy" id="2994950"/>
    <lineage>
        <taxon>Bacteria</taxon>
        <taxon>Thermotogati</taxon>
        <taxon>Deinococcota</taxon>
        <taxon>Deinococci</taxon>
        <taxon>Deinococcales</taxon>
        <taxon>Deinococcaceae</taxon>
        <taxon>Deinococcus</taxon>
    </lineage>
</organism>
<sequence length="55" mass="5871">MNACASCVLIVGEEFFGPEYVRGSTVNGWAQAAGLRRIERAPGQRLGVSAHIPAR</sequence>
<comment type="caution">
    <text evidence="1">The sequence shown here is derived from an EMBL/GenBank/DDBJ whole genome shotgun (WGS) entry which is preliminary data.</text>
</comment>
<dbReference type="Proteomes" id="UP001276150">
    <property type="component" value="Unassembled WGS sequence"/>
</dbReference>
<keyword evidence="2" id="KW-1185">Reference proteome</keyword>
<protein>
    <submittedName>
        <fullName evidence="1">Uncharacterized protein</fullName>
    </submittedName>
</protein>
<gene>
    <name evidence="1" type="ORF">ORD21_13485</name>
</gene>
<dbReference type="RefSeq" id="WP_317640950.1">
    <property type="nucleotide sequence ID" value="NZ_JAPMIV010000030.1"/>
</dbReference>
<name>A0ABU4DUF7_9DEIO</name>
<dbReference type="EMBL" id="JAPMIV010000030">
    <property type="protein sequence ID" value="MDV6375607.1"/>
    <property type="molecule type" value="Genomic_DNA"/>
</dbReference>